<proteinExistence type="predicted"/>
<dbReference type="SUPFAM" id="SSF53098">
    <property type="entry name" value="Ribonuclease H-like"/>
    <property type="match status" value="1"/>
</dbReference>
<dbReference type="Proteomes" id="UP001497444">
    <property type="component" value="Chromosome 13"/>
</dbReference>
<keyword evidence="2" id="KW-1185">Reference proteome</keyword>
<accession>A0ABP0W392</accession>
<dbReference type="PANTHER" id="PTHR37067">
    <property type="entry name" value="PX DOMAIN-CONTAINING PROTEIN"/>
    <property type="match status" value="1"/>
</dbReference>
<dbReference type="InterPro" id="IPR012337">
    <property type="entry name" value="RNaseH-like_sf"/>
</dbReference>
<protein>
    <recommendedName>
        <fullName evidence="3">Transposase</fullName>
    </recommendedName>
</protein>
<dbReference type="EMBL" id="OZ020108">
    <property type="protein sequence ID" value="CAK9261014.1"/>
    <property type="molecule type" value="Genomic_DNA"/>
</dbReference>
<reference evidence="1" key="1">
    <citation type="submission" date="2024-02" db="EMBL/GenBank/DDBJ databases">
        <authorList>
            <consortium name="ELIXIR-Norway"/>
            <consortium name="Elixir Norway"/>
        </authorList>
    </citation>
    <scope>NUCLEOTIDE SEQUENCE</scope>
</reference>
<sequence length="459" mass="52362">MSLAGDSSTHRGQSFFDLRVHICFHGRLLNLHLVVIPMFDRHTAGNIFNMLVKFLDTLYGKWCAKLIGMSSDGENTMTGRHTGFVTRMIACTENPVFRIWCALHQIDLVVKSATEELANSEWIMFAWSFSIFLHAQANFIISMAVKCPKKTNRWTHLGHMLQFFKDHRRKIVAYAETHCPEQTPTSRWWVITFVVSPTINTINVTFVILQNRSMLIAQQEQHIHRLIGLLVAMFCVEIVQENDDNAQYVSVGSMRILVDAIVEHIRDQGSFAIACYNDLDADDKNDIIRTVAMYAISLVIGLMGVKAKPDGNNMRLESDTPPVLPAQLIAIHHDKFVSKVLEPYRNHISAFWSLEDVDQTKANHRDLLNLYASDQILRVAIDRHTIEMSFDDAWDCAPGRFGHLRSFCGGLATVFANTMSVESDFSILKWEMDENRTCLMHLLLEGVFQAKQWALMETL</sequence>
<dbReference type="PANTHER" id="PTHR37067:SF3">
    <property type="entry name" value="PX DOMAIN-CONTAINING PROTEIN"/>
    <property type="match status" value="1"/>
</dbReference>
<evidence type="ECO:0000313" key="1">
    <source>
        <dbReference type="EMBL" id="CAK9261014.1"/>
    </source>
</evidence>
<evidence type="ECO:0008006" key="3">
    <source>
        <dbReference type="Google" id="ProtNLM"/>
    </source>
</evidence>
<organism evidence="1 2">
    <name type="scientific">Sphagnum jensenii</name>
    <dbReference type="NCBI Taxonomy" id="128206"/>
    <lineage>
        <taxon>Eukaryota</taxon>
        <taxon>Viridiplantae</taxon>
        <taxon>Streptophyta</taxon>
        <taxon>Embryophyta</taxon>
        <taxon>Bryophyta</taxon>
        <taxon>Sphagnophytina</taxon>
        <taxon>Sphagnopsida</taxon>
        <taxon>Sphagnales</taxon>
        <taxon>Sphagnaceae</taxon>
        <taxon>Sphagnum</taxon>
    </lineage>
</organism>
<evidence type="ECO:0000313" key="2">
    <source>
        <dbReference type="Proteomes" id="UP001497444"/>
    </source>
</evidence>
<gene>
    <name evidence="1" type="ORF">CSSPJE1EN1_LOCUS6492</name>
</gene>
<name>A0ABP0W392_9BRYO</name>